<keyword evidence="1" id="KW-1133">Transmembrane helix</keyword>
<dbReference type="AlphaFoldDB" id="X0Y0J8"/>
<name>X0Y0J8_9ZZZZ</name>
<comment type="caution">
    <text evidence="2">The sequence shown here is derived from an EMBL/GenBank/DDBJ whole genome shotgun (WGS) entry which is preliminary data.</text>
</comment>
<accession>X0Y0J8</accession>
<keyword evidence="1" id="KW-0472">Membrane</keyword>
<keyword evidence="1" id="KW-0812">Transmembrane</keyword>
<proteinExistence type="predicted"/>
<protein>
    <submittedName>
        <fullName evidence="2">Uncharacterized protein</fullName>
    </submittedName>
</protein>
<sequence>MKKFILIICIFISINTNAQYNNSKGWKSPELYLPASILVSTFIVNDYRMNNNIGSQKQTAQIALTGFATSLAVHFIFKKIRKSKKRNY</sequence>
<gene>
    <name evidence="2" type="ORF">S01H1_64598</name>
</gene>
<organism evidence="2">
    <name type="scientific">marine sediment metagenome</name>
    <dbReference type="NCBI Taxonomy" id="412755"/>
    <lineage>
        <taxon>unclassified sequences</taxon>
        <taxon>metagenomes</taxon>
        <taxon>ecological metagenomes</taxon>
    </lineage>
</organism>
<dbReference type="EMBL" id="BARS01042586">
    <property type="protein sequence ID" value="GAG30436.1"/>
    <property type="molecule type" value="Genomic_DNA"/>
</dbReference>
<evidence type="ECO:0000313" key="2">
    <source>
        <dbReference type="EMBL" id="GAG30436.1"/>
    </source>
</evidence>
<evidence type="ECO:0000256" key="1">
    <source>
        <dbReference type="SAM" id="Phobius"/>
    </source>
</evidence>
<reference evidence="2" key="1">
    <citation type="journal article" date="2014" name="Front. Microbiol.">
        <title>High frequency of phylogenetically diverse reductive dehalogenase-homologous genes in deep subseafloor sedimentary metagenomes.</title>
        <authorList>
            <person name="Kawai M."/>
            <person name="Futagami T."/>
            <person name="Toyoda A."/>
            <person name="Takaki Y."/>
            <person name="Nishi S."/>
            <person name="Hori S."/>
            <person name="Arai W."/>
            <person name="Tsubouchi T."/>
            <person name="Morono Y."/>
            <person name="Uchiyama I."/>
            <person name="Ito T."/>
            <person name="Fujiyama A."/>
            <person name="Inagaki F."/>
            <person name="Takami H."/>
        </authorList>
    </citation>
    <scope>NUCLEOTIDE SEQUENCE</scope>
    <source>
        <strain evidence="2">Expedition CK06-06</strain>
    </source>
</reference>
<feature type="transmembrane region" description="Helical" evidence="1">
    <location>
        <begin position="59"/>
        <end position="77"/>
    </location>
</feature>